<name>A0A8F5BPM2_SACSH</name>
<sequence>MSLELTLESILDKYQITDLSKLPQNIVGPVLTKDEFSYGVVEAIARDNPNTFKGVIDRGSYIRVVGERELVLNKTTLEEVLGREVRFPGEVEVRMSAFAGKIIVRGDYLKWYLEL</sequence>
<dbReference type="EMBL" id="CP077717">
    <property type="protein sequence ID" value="QXJ29148.1"/>
    <property type="molecule type" value="Genomic_DNA"/>
</dbReference>
<dbReference type="GO" id="GO:0004497">
    <property type="term" value="F:monooxygenase activity"/>
    <property type="evidence" value="ECO:0007669"/>
    <property type="project" value="InterPro"/>
</dbReference>
<dbReference type="Pfam" id="PF02406">
    <property type="entry name" value="MmoB_DmpM"/>
    <property type="match status" value="1"/>
</dbReference>
<dbReference type="InterPro" id="IPR003454">
    <property type="entry name" value="MOase_MmoB_DmpM"/>
</dbReference>
<dbReference type="RefSeq" id="WP_218266050.1">
    <property type="nucleotide sequence ID" value="NZ_CP077717.1"/>
</dbReference>
<evidence type="ECO:0000313" key="1">
    <source>
        <dbReference type="EMBL" id="QXJ29148.1"/>
    </source>
</evidence>
<dbReference type="KEGG" id="sshi:J5U23_02017"/>
<dbReference type="GeneID" id="65563518"/>
<gene>
    <name evidence="1" type="ORF">J5U23_02017</name>
</gene>
<dbReference type="OrthoDB" id="35949at2157"/>
<protein>
    <submittedName>
        <fullName evidence="1">Toluene-4-monooxygenase, subunit TmoD</fullName>
    </submittedName>
</protein>
<accession>A0A8F5BPM2</accession>
<proteinExistence type="predicted"/>
<reference evidence="1" key="1">
    <citation type="journal article" date="2021" name="Environ. Microbiol.">
        <title>New insights into the diversity and evolution of the archaeal mobilome from three complete genomes of Saccharolobus shibatae.</title>
        <authorList>
            <person name="Medvedeva S."/>
            <person name="Brandt D."/>
            <person name="Cvirkaite-Krupovic V."/>
            <person name="Liu Y."/>
            <person name="Severinov K."/>
            <person name="Ishino S."/>
            <person name="Ishino Y."/>
            <person name="Prangishvili D."/>
            <person name="Kalinowski J."/>
            <person name="Krupovic M."/>
        </authorList>
    </citation>
    <scope>NUCLEOTIDE SEQUENCE</scope>
    <source>
        <strain evidence="1">B12</strain>
    </source>
</reference>
<organism evidence="1 2">
    <name type="scientific">Saccharolobus shibatae (strain ATCC 51178 / DSM 5389 / JCM 8931 / NBRC 15437 / B12)</name>
    <name type="common">Sulfolobus shibatae</name>
    <dbReference type="NCBI Taxonomy" id="523848"/>
    <lineage>
        <taxon>Archaea</taxon>
        <taxon>Thermoproteota</taxon>
        <taxon>Thermoprotei</taxon>
        <taxon>Sulfolobales</taxon>
        <taxon>Sulfolobaceae</taxon>
        <taxon>Saccharolobus</taxon>
    </lineage>
</organism>
<evidence type="ECO:0000313" key="2">
    <source>
        <dbReference type="Proteomes" id="UP000694018"/>
    </source>
</evidence>
<dbReference type="Proteomes" id="UP000694018">
    <property type="component" value="Chromosome"/>
</dbReference>
<dbReference type="AlphaFoldDB" id="A0A8F5BPM2"/>